<reference evidence="1 2" key="1">
    <citation type="journal article" date="2022" name="New Phytol.">
        <title>Ecological generalism drives hyperdiversity of secondary metabolite gene clusters in xylarialean endophytes.</title>
        <authorList>
            <person name="Franco M.E.E."/>
            <person name="Wisecaver J.H."/>
            <person name="Arnold A.E."/>
            <person name="Ju Y.M."/>
            <person name="Slot J.C."/>
            <person name="Ahrendt S."/>
            <person name="Moore L.P."/>
            <person name="Eastman K.E."/>
            <person name="Scott K."/>
            <person name="Konkel Z."/>
            <person name="Mondo S.J."/>
            <person name="Kuo A."/>
            <person name="Hayes R.D."/>
            <person name="Haridas S."/>
            <person name="Andreopoulos B."/>
            <person name="Riley R."/>
            <person name="LaButti K."/>
            <person name="Pangilinan J."/>
            <person name="Lipzen A."/>
            <person name="Amirebrahimi M."/>
            <person name="Yan J."/>
            <person name="Adam C."/>
            <person name="Keymanesh K."/>
            <person name="Ng V."/>
            <person name="Louie K."/>
            <person name="Northen T."/>
            <person name="Drula E."/>
            <person name="Henrissat B."/>
            <person name="Hsieh H.M."/>
            <person name="Youens-Clark K."/>
            <person name="Lutzoni F."/>
            <person name="Miadlikowska J."/>
            <person name="Eastwood D.C."/>
            <person name="Hamelin R.C."/>
            <person name="Grigoriev I.V."/>
            <person name="U'Ren J.M."/>
        </authorList>
    </citation>
    <scope>NUCLEOTIDE SEQUENCE [LARGE SCALE GENOMIC DNA]</scope>
    <source>
        <strain evidence="1 2">CBS 119005</strain>
    </source>
</reference>
<dbReference type="Proteomes" id="UP001497700">
    <property type="component" value="Unassembled WGS sequence"/>
</dbReference>
<accession>A0ACB9Z4P9</accession>
<keyword evidence="2" id="KW-1185">Reference proteome</keyword>
<comment type="caution">
    <text evidence="1">The sequence shown here is derived from an EMBL/GenBank/DDBJ whole genome shotgun (WGS) entry which is preliminary data.</text>
</comment>
<evidence type="ECO:0000313" key="2">
    <source>
        <dbReference type="Proteomes" id="UP001497700"/>
    </source>
</evidence>
<name>A0ACB9Z4P9_9PEZI</name>
<sequence>MFARLRTAQIPTPVRSDPPQHLKAFKHRLFIDDDDEDNDRRSLTPKRPKHAHYSVAPIFDRYKRPRIDEEDNSHYRLYNRRRHLSPSPDPDPPLVTELNERYANLRATLHSAALTGLEEAEAELTTGAAADIRTNRQRLAALEAQVGKLLAPLRDLTVDYTATDGHGRERTAAVEIRDAAAAFEQKLEGATVELDGLWAS</sequence>
<proteinExistence type="predicted"/>
<organism evidence="1 2">
    <name type="scientific">Hypoxylon rubiginosum</name>
    <dbReference type="NCBI Taxonomy" id="110542"/>
    <lineage>
        <taxon>Eukaryota</taxon>
        <taxon>Fungi</taxon>
        <taxon>Dikarya</taxon>
        <taxon>Ascomycota</taxon>
        <taxon>Pezizomycotina</taxon>
        <taxon>Sordariomycetes</taxon>
        <taxon>Xylariomycetidae</taxon>
        <taxon>Xylariales</taxon>
        <taxon>Hypoxylaceae</taxon>
        <taxon>Hypoxylon</taxon>
    </lineage>
</organism>
<gene>
    <name evidence="1" type="ORF">F4820DRAFT_446767</name>
</gene>
<dbReference type="EMBL" id="MU393455">
    <property type="protein sequence ID" value="KAI4866710.1"/>
    <property type="molecule type" value="Genomic_DNA"/>
</dbReference>
<protein>
    <submittedName>
        <fullName evidence="1">Uncharacterized protein</fullName>
    </submittedName>
</protein>
<evidence type="ECO:0000313" key="1">
    <source>
        <dbReference type="EMBL" id="KAI4866710.1"/>
    </source>
</evidence>